<reference evidence="2" key="1">
    <citation type="submission" date="2022-11" db="UniProtKB">
        <authorList>
            <consortium name="WormBaseParasite"/>
        </authorList>
    </citation>
    <scope>IDENTIFICATION</scope>
</reference>
<organism evidence="1 2">
    <name type="scientific">Parascaris univalens</name>
    <name type="common">Nematode worm</name>
    <dbReference type="NCBI Taxonomy" id="6257"/>
    <lineage>
        <taxon>Eukaryota</taxon>
        <taxon>Metazoa</taxon>
        <taxon>Ecdysozoa</taxon>
        <taxon>Nematoda</taxon>
        <taxon>Chromadorea</taxon>
        <taxon>Rhabditida</taxon>
        <taxon>Spirurina</taxon>
        <taxon>Ascaridomorpha</taxon>
        <taxon>Ascaridoidea</taxon>
        <taxon>Ascarididae</taxon>
        <taxon>Parascaris</taxon>
    </lineage>
</organism>
<name>A0A914ZX07_PARUN</name>
<proteinExistence type="predicted"/>
<dbReference type="WBParaSite" id="PgB16_g033_t01">
    <property type="protein sequence ID" value="PgB16_g033_t01"/>
    <property type="gene ID" value="PgB16_g033"/>
</dbReference>
<evidence type="ECO:0000313" key="2">
    <source>
        <dbReference type="WBParaSite" id="PgB16_g033_t01"/>
    </source>
</evidence>
<sequence length="110" mass="13070">TDRVCTYRPRLYEKGIRRERFQLRGKQIIAPQIAENCDEVPHDLFMHMINRFRVTSANPILDGARTIAVVFTLHENFKFFHQNPWSQLFEGSPLISFSTRLFHFLFKNSI</sequence>
<accession>A0A914ZX07</accession>
<keyword evidence="1" id="KW-1185">Reference proteome</keyword>
<dbReference type="Proteomes" id="UP000887569">
    <property type="component" value="Unplaced"/>
</dbReference>
<dbReference type="AlphaFoldDB" id="A0A914ZX07"/>
<protein>
    <submittedName>
        <fullName evidence="2">Uncharacterized protein</fullName>
    </submittedName>
</protein>
<evidence type="ECO:0000313" key="1">
    <source>
        <dbReference type="Proteomes" id="UP000887569"/>
    </source>
</evidence>